<protein>
    <submittedName>
        <fullName evidence="1">Uncharacterized protein</fullName>
    </submittedName>
</protein>
<proteinExistence type="predicted"/>
<evidence type="ECO:0000313" key="2">
    <source>
        <dbReference type="Proteomes" id="UP000187735"/>
    </source>
</evidence>
<sequence length="111" mass="12185">MPHAVSESGAEVLCQVLRLEQKFRYSSHIMQSSQSAKNLHSTAGHTLFSTSIWIANPVFVGSNPTGPSKNDQCFHWSFFFCALVTCDLGGTTKALITTAQPPDSPQLHRIH</sequence>
<gene>
    <name evidence="1" type="ORF">Fuma_06242</name>
</gene>
<dbReference type="Proteomes" id="UP000187735">
    <property type="component" value="Chromosome"/>
</dbReference>
<dbReference type="KEGG" id="fmr:Fuma_06242"/>
<reference evidence="1 2" key="1">
    <citation type="journal article" date="2016" name="Front. Microbiol.">
        <title>Fuerstia marisgermanicae gen. nov., sp. nov., an Unusual Member of the Phylum Planctomycetes from the German Wadden Sea.</title>
        <authorList>
            <person name="Kohn T."/>
            <person name="Heuer A."/>
            <person name="Jogler M."/>
            <person name="Vollmers J."/>
            <person name="Boedeker C."/>
            <person name="Bunk B."/>
            <person name="Rast P."/>
            <person name="Borchert D."/>
            <person name="Glockner I."/>
            <person name="Freese H.M."/>
            <person name="Klenk H.P."/>
            <person name="Overmann J."/>
            <person name="Kaster A.K."/>
            <person name="Rohde M."/>
            <person name="Wiegand S."/>
            <person name="Jogler C."/>
        </authorList>
    </citation>
    <scope>NUCLEOTIDE SEQUENCE [LARGE SCALE GENOMIC DNA]</scope>
    <source>
        <strain evidence="1 2">NH11</strain>
    </source>
</reference>
<organism evidence="1 2">
    <name type="scientific">Fuerstiella marisgermanici</name>
    <dbReference type="NCBI Taxonomy" id="1891926"/>
    <lineage>
        <taxon>Bacteria</taxon>
        <taxon>Pseudomonadati</taxon>
        <taxon>Planctomycetota</taxon>
        <taxon>Planctomycetia</taxon>
        <taxon>Planctomycetales</taxon>
        <taxon>Planctomycetaceae</taxon>
        <taxon>Fuerstiella</taxon>
    </lineage>
</organism>
<dbReference type="AlphaFoldDB" id="A0A1P8WR80"/>
<name>A0A1P8WR80_9PLAN</name>
<keyword evidence="2" id="KW-1185">Reference proteome</keyword>
<accession>A0A1P8WR80</accession>
<dbReference type="EMBL" id="CP017641">
    <property type="protein sequence ID" value="APZ96572.1"/>
    <property type="molecule type" value="Genomic_DNA"/>
</dbReference>
<evidence type="ECO:0000313" key="1">
    <source>
        <dbReference type="EMBL" id="APZ96572.1"/>
    </source>
</evidence>